<comment type="caution">
    <text evidence="7">The sequence shown here is derived from an EMBL/GenBank/DDBJ whole genome shotgun (WGS) entry which is preliminary data.</text>
</comment>
<feature type="compositionally biased region" description="Polar residues" evidence="5">
    <location>
        <begin position="136"/>
        <end position="150"/>
    </location>
</feature>
<evidence type="ECO:0000256" key="1">
    <source>
        <dbReference type="ARBA" id="ARBA00004123"/>
    </source>
</evidence>
<feature type="domain" description="RRM" evidence="6">
    <location>
        <begin position="371"/>
        <end position="448"/>
    </location>
</feature>
<name>A0A8J2RXY5_9CRUS</name>
<feature type="region of interest" description="Disordered" evidence="5">
    <location>
        <begin position="451"/>
        <end position="495"/>
    </location>
</feature>
<feature type="region of interest" description="Disordered" evidence="5">
    <location>
        <begin position="303"/>
        <end position="361"/>
    </location>
</feature>
<organism evidence="7 8">
    <name type="scientific">Daphnia galeata</name>
    <dbReference type="NCBI Taxonomy" id="27404"/>
    <lineage>
        <taxon>Eukaryota</taxon>
        <taxon>Metazoa</taxon>
        <taxon>Ecdysozoa</taxon>
        <taxon>Arthropoda</taxon>
        <taxon>Crustacea</taxon>
        <taxon>Branchiopoda</taxon>
        <taxon>Diplostraca</taxon>
        <taxon>Cladocera</taxon>
        <taxon>Anomopoda</taxon>
        <taxon>Daphniidae</taxon>
        <taxon>Daphnia</taxon>
    </lineage>
</organism>
<feature type="compositionally biased region" description="Low complexity" evidence="5">
    <location>
        <begin position="461"/>
        <end position="489"/>
    </location>
</feature>
<feature type="compositionally biased region" description="Low complexity" evidence="5">
    <location>
        <begin position="336"/>
        <end position="361"/>
    </location>
</feature>
<dbReference type="CDD" id="cd12245">
    <property type="entry name" value="RRM_scw1_like"/>
    <property type="match status" value="1"/>
</dbReference>
<dbReference type="PROSITE" id="PS50102">
    <property type="entry name" value="RRM"/>
    <property type="match status" value="2"/>
</dbReference>
<evidence type="ECO:0000256" key="2">
    <source>
        <dbReference type="ARBA" id="ARBA00022884"/>
    </source>
</evidence>
<evidence type="ECO:0000256" key="5">
    <source>
        <dbReference type="SAM" id="MobiDB-lite"/>
    </source>
</evidence>
<dbReference type="SUPFAM" id="SSF54928">
    <property type="entry name" value="RNA-binding domain, RBD"/>
    <property type="match status" value="1"/>
</dbReference>
<dbReference type="InterPro" id="IPR012677">
    <property type="entry name" value="Nucleotide-bd_a/b_plait_sf"/>
</dbReference>
<dbReference type="SMART" id="SM00360">
    <property type="entry name" value="RRM"/>
    <property type="match status" value="2"/>
</dbReference>
<evidence type="ECO:0000256" key="3">
    <source>
        <dbReference type="ARBA" id="ARBA00023242"/>
    </source>
</evidence>
<dbReference type="CDD" id="cd12684">
    <property type="entry name" value="RRM_cpo"/>
    <property type="match status" value="1"/>
</dbReference>
<gene>
    <name evidence="7" type="ORF">DGAL_LOCUS10506</name>
</gene>
<evidence type="ECO:0000313" key="8">
    <source>
        <dbReference type="Proteomes" id="UP000789390"/>
    </source>
</evidence>
<dbReference type="EMBL" id="CAKKLH010000257">
    <property type="protein sequence ID" value="CAH0107215.1"/>
    <property type="molecule type" value="Genomic_DNA"/>
</dbReference>
<keyword evidence="3" id="KW-0539">Nucleus</keyword>
<feature type="compositionally biased region" description="Low complexity" evidence="5">
    <location>
        <begin position="11"/>
        <end position="32"/>
    </location>
</feature>
<protein>
    <recommendedName>
        <fullName evidence="6">RRM domain-containing protein</fullName>
    </recommendedName>
</protein>
<dbReference type="FunFam" id="3.30.70.330:FF:000404">
    <property type="entry name" value="RNA-binding protein with multiple splicing"/>
    <property type="match status" value="1"/>
</dbReference>
<feature type="domain" description="RRM" evidence="6">
    <location>
        <begin position="55"/>
        <end position="137"/>
    </location>
</feature>
<dbReference type="GO" id="GO:0003723">
    <property type="term" value="F:RNA binding"/>
    <property type="evidence" value="ECO:0007669"/>
    <property type="project" value="UniProtKB-UniRule"/>
</dbReference>
<dbReference type="AlphaFoldDB" id="A0A8J2RXY5"/>
<dbReference type="PANTHER" id="PTHR10501">
    <property type="entry name" value="U1 SMALL NUCLEAR RIBONUCLEOPROTEIN A/U2 SMALL NUCLEAR RIBONUCLEOPROTEIN B"/>
    <property type="match status" value="1"/>
</dbReference>
<dbReference type="Proteomes" id="UP000789390">
    <property type="component" value="Unassembled WGS sequence"/>
</dbReference>
<proteinExistence type="predicted"/>
<keyword evidence="2 4" id="KW-0694">RNA-binding</keyword>
<dbReference type="InterPro" id="IPR034788">
    <property type="entry name" value="Cpo_RRM"/>
</dbReference>
<reference evidence="7" key="1">
    <citation type="submission" date="2021-11" db="EMBL/GenBank/DDBJ databases">
        <authorList>
            <person name="Schell T."/>
        </authorList>
    </citation>
    <scope>NUCLEOTIDE SEQUENCE</scope>
    <source>
        <strain evidence="7">M5</strain>
    </source>
</reference>
<dbReference type="GO" id="GO:0005634">
    <property type="term" value="C:nucleus"/>
    <property type="evidence" value="ECO:0007669"/>
    <property type="project" value="UniProtKB-SubCell"/>
</dbReference>
<dbReference type="FunFam" id="3.30.70.330:FF:000037">
    <property type="entry name" value="RNA-binding protein with multiple splicing 2"/>
    <property type="match status" value="1"/>
</dbReference>
<dbReference type="InterPro" id="IPR000504">
    <property type="entry name" value="RRM_dom"/>
</dbReference>
<accession>A0A8J2RXY5</accession>
<evidence type="ECO:0000256" key="4">
    <source>
        <dbReference type="PROSITE-ProRule" id="PRU00176"/>
    </source>
</evidence>
<feature type="region of interest" description="Disordered" evidence="5">
    <location>
        <begin position="136"/>
        <end position="162"/>
    </location>
</feature>
<evidence type="ECO:0000313" key="7">
    <source>
        <dbReference type="EMBL" id="CAH0107215.1"/>
    </source>
</evidence>
<dbReference type="Pfam" id="PF00076">
    <property type="entry name" value="RRM_1"/>
    <property type="match status" value="2"/>
</dbReference>
<dbReference type="Gene3D" id="3.30.70.330">
    <property type="match status" value="2"/>
</dbReference>
<evidence type="ECO:0000259" key="6">
    <source>
        <dbReference type="PROSITE" id="PS50102"/>
    </source>
</evidence>
<feature type="region of interest" description="Disordered" evidence="5">
    <location>
        <begin position="1"/>
        <end position="35"/>
    </location>
</feature>
<sequence length="573" mass="61021">MPSSGGLMQLSNGSNSNGVVIGGSSNNNNNNSRMDGTLSQSMDSVNTVAAEEEVRTLFVSGLPMDAKPRELYLLFRAYDGYENSQLKVTSKNGKTTSPVGFVTFATRASAEGAKQDLQGVRFDPDIPQTIRLEFAKSNTKVSKPKQQNSSPPAAAPHPTLLHPLTGQDLSPAFFPTASDMWTTHPALAYSAAAAAAAAAAAELQGHQGSAHQGAAAAAALQHAHAHHAAAMASVHPALHPQLPVRFFHQLHALQHSQQQQQQQQHYWQQQQHYHYQQQQQQQQQEEHQTTNRAEQPAQMQFGDHQQGSMQMSHGGHHLTQLMGSTPHHHHHHHHQMAAQAAAGGSPVAAPGAGAGASTPSAMGGGANAPCSTLFVANLGQFVSEQELKELFGSFPGYCRLRMHNKGGAPVAFVEYADVRCAAQALISLQGTYLLSSDRGGVRIEYARNKMAETGNGGSNNGGSPTSGGSSSSSLLSSMGNGQQQQQEQQKYSLHHHQAEVEAAKMSNNQANMAMAAAAANSALSQAVQGAPLHALGLYGHHIWLDTYQVVPSARSTKSNNFLAFKFLLPSLDL</sequence>
<dbReference type="InterPro" id="IPR035979">
    <property type="entry name" value="RBD_domain_sf"/>
</dbReference>
<comment type="subcellular location">
    <subcellularLocation>
        <location evidence="1">Nucleus</location>
    </subcellularLocation>
</comment>
<feature type="compositionally biased region" description="Basic residues" evidence="5">
    <location>
        <begin position="326"/>
        <end position="335"/>
    </location>
</feature>
<keyword evidence="8" id="KW-1185">Reference proteome</keyword>
<dbReference type="OrthoDB" id="431169at2759"/>